<organism evidence="2 3">
    <name type="scientific">Pristionchus fissidentatus</name>
    <dbReference type="NCBI Taxonomy" id="1538716"/>
    <lineage>
        <taxon>Eukaryota</taxon>
        <taxon>Metazoa</taxon>
        <taxon>Ecdysozoa</taxon>
        <taxon>Nematoda</taxon>
        <taxon>Chromadorea</taxon>
        <taxon>Rhabditida</taxon>
        <taxon>Rhabditina</taxon>
        <taxon>Diplogasteromorpha</taxon>
        <taxon>Diplogasteroidea</taxon>
        <taxon>Neodiplogasteridae</taxon>
        <taxon>Pristionchus</taxon>
    </lineage>
</organism>
<dbReference type="Gene3D" id="1.25.10.10">
    <property type="entry name" value="Leucine-rich Repeat Variant"/>
    <property type="match status" value="1"/>
</dbReference>
<keyword evidence="3" id="KW-1185">Reference proteome</keyword>
<reference evidence="2" key="1">
    <citation type="submission" date="2023-10" db="EMBL/GenBank/DDBJ databases">
        <title>Genome assembly of Pristionchus species.</title>
        <authorList>
            <person name="Yoshida K."/>
            <person name="Sommer R.J."/>
        </authorList>
    </citation>
    <scope>NUCLEOTIDE SEQUENCE</scope>
    <source>
        <strain evidence="2">RS5133</strain>
    </source>
</reference>
<dbReference type="InterPro" id="IPR016024">
    <property type="entry name" value="ARM-type_fold"/>
</dbReference>
<dbReference type="InterPro" id="IPR011989">
    <property type="entry name" value="ARM-like"/>
</dbReference>
<feature type="region of interest" description="Disordered" evidence="1">
    <location>
        <begin position="100"/>
        <end position="122"/>
    </location>
</feature>
<feature type="region of interest" description="Disordered" evidence="1">
    <location>
        <begin position="1"/>
        <end position="61"/>
    </location>
</feature>
<dbReference type="AlphaFoldDB" id="A0AAV5VHV2"/>
<name>A0AAV5VHV2_9BILA</name>
<protein>
    <submittedName>
        <fullName evidence="2">Uncharacterized protein</fullName>
    </submittedName>
</protein>
<feature type="compositionally biased region" description="Low complexity" evidence="1">
    <location>
        <begin position="13"/>
        <end position="30"/>
    </location>
</feature>
<evidence type="ECO:0000313" key="2">
    <source>
        <dbReference type="EMBL" id="GMT18231.1"/>
    </source>
</evidence>
<comment type="caution">
    <text evidence="2">The sequence shown here is derived from an EMBL/GenBank/DDBJ whole genome shotgun (WGS) entry which is preliminary data.</text>
</comment>
<feature type="compositionally biased region" description="Low complexity" evidence="1">
    <location>
        <begin position="103"/>
        <end position="114"/>
    </location>
</feature>
<gene>
    <name evidence="2" type="ORF">PFISCL1PPCAC_9528</name>
</gene>
<proteinExistence type="predicted"/>
<evidence type="ECO:0000313" key="3">
    <source>
        <dbReference type="Proteomes" id="UP001432322"/>
    </source>
</evidence>
<dbReference type="SUPFAM" id="SSF48371">
    <property type="entry name" value="ARM repeat"/>
    <property type="match status" value="1"/>
</dbReference>
<accession>A0AAV5VHV2</accession>
<sequence length="895" mass="100110">MHHVVRSPYDQQLPSTSSSLASSLHPSPSSDAWTHGATGQSSVFGTMPEAPPMQQLQQEQQQTNMLQMQQDSLDRTGGRAMRQHLAQMRLASTAEWAGGSGYGSSAAAPTNAAAMPGSPSRTSSVLSLQSELSMTSAMSNLSTMTGLTVRTDFSDSELNRVANEKMLAAAPPIIAASLESDETPEERAIRVQVEIAAVDEVFNWTAVNGRMYRDYRKMVLRVYSKQNMDTKTGSGKTLKLLANAFPDQMAKILEDLLVDVRECGGEDPLQSSIRLDALHSLYDCVSVAPDNLATLFRPPRVGRQLSSVRDIIKCIDYRGIHSIAAARILIRLADPRYHDIRRAAVYEEGTQRMLTAVIYEKDVAPNKRKVLIEVLKKYNKKSAFLALGGIAQFLRFLDKEADERYLAAPVPKEELLPFLRVEKEEPLLHTVFYFLRSLVTTKSGSQKDCIRELAMRDGVHILSGWLEHGSNRLLHEIAQTLCALSTSTALEKKDLSVAIRRVIQLLGSDDPGFTYHLISFLMNLGRLSTAHKLAAVDYAPSCCTPSGRSSCARRLEEDHGGLCRELPRIISKWAEALIARPAEHSNGQAASAIYYSIEALAMLTDKDPERNAHTSALNALMREPNCMRDLMRAATFDFSYPTIRAMENADERNQAFDRAFDAHRPEVRAFELRAKHYALKVIQRLCMHAPDVSALGMSQVVDPLHREPLPILLWRRMWDMYRQVFLLSTRSTSPREDEIAPVLCTIQTVTQLASILYKDPHCFAQILPLVCVLISDPVDKAPTLNPLSMLASPIRVQWEAQFTRDVLIHMDVVIQAFHSHRVQTHTHPMLGWIRPYQGRDYKPVFHESLNFLRPYLPGDVFQRLTDFFNQSIGNESPAFTPGGFHMMQPGAGGYR</sequence>
<evidence type="ECO:0000256" key="1">
    <source>
        <dbReference type="SAM" id="MobiDB-lite"/>
    </source>
</evidence>
<dbReference type="Proteomes" id="UP001432322">
    <property type="component" value="Unassembled WGS sequence"/>
</dbReference>
<dbReference type="EMBL" id="BTSY01000003">
    <property type="protein sequence ID" value="GMT18231.1"/>
    <property type="molecule type" value="Genomic_DNA"/>
</dbReference>